<comment type="caution">
    <text evidence="1">The sequence shown here is derived from an EMBL/GenBank/DDBJ whole genome shotgun (WGS) entry which is preliminary data.</text>
</comment>
<protein>
    <submittedName>
        <fullName evidence="1">Uncharacterized protein</fullName>
    </submittedName>
</protein>
<evidence type="ECO:0000313" key="2">
    <source>
        <dbReference type="Proteomes" id="UP000236333"/>
    </source>
</evidence>
<accession>A0A2J8A1B5</accession>
<reference evidence="1 2" key="1">
    <citation type="journal article" date="2017" name="Mol. Biol. Evol.">
        <title>The 4-celled Tetrabaena socialis nuclear genome reveals the essential components for genetic control of cell number at the origin of multicellularity in the volvocine lineage.</title>
        <authorList>
            <person name="Featherston J."/>
            <person name="Arakaki Y."/>
            <person name="Hanschen E.R."/>
            <person name="Ferris P.J."/>
            <person name="Michod R.E."/>
            <person name="Olson B.J.S.C."/>
            <person name="Nozaki H."/>
            <person name="Durand P.M."/>
        </authorList>
    </citation>
    <scope>NUCLEOTIDE SEQUENCE [LARGE SCALE GENOMIC DNA]</scope>
    <source>
        <strain evidence="1 2">NIES-571</strain>
    </source>
</reference>
<dbReference type="EMBL" id="PGGS01000244">
    <property type="protein sequence ID" value="PNH06311.1"/>
    <property type="molecule type" value="Genomic_DNA"/>
</dbReference>
<proteinExistence type="predicted"/>
<name>A0A2J8A1B5_9CHLO</name>
<sequence>MRATDGTQHGLVGEGLAALTLSAEELAAVEALVKSTATTAPEVNRAAQVLAEFSGSVTAARALVAEHPALLAQVQHVLCQTPEALVRGDLLAAGRSILTFRRMGLDDAAAAQLVTYYPQLLCKEEAEIRQVVDMLGRYQTGVDALSC</sequence>
<evidence type="ECO:0000313" key="1">
    <source>
        <dbReference type="EMBL" id="PNH06311.1"/>
    </source>
</evidence>
<gene>
    <name evidence="1" type="ORF">TSOC_007328</name>
</gene>
<dbReference type="Proteomes" id="UP000236333">
    <property type="component" value="Unassembled WGS sequence"/>
</dbReference>
<dbReference type="AlphaFoldDB" id="A0A2J8A1B5"/>
<organism evidence="1 2">
    <name type="scientific">Tetrabaena socialis</name>
    <dbReference type="NCBI Taxonomy" id="47790"/>
    <lineage>
        <taxon>Eukaryota</taxon>
        <taxon>Viridiplantae</taxon>
        <taxon>Chlorophyta</taxon>
        <taxon>core chlorophytes</taxon>
        <taxon>Chlorophyceae</taxon>
        <taxon>CS clade</taxon>
        <taxon>Chlamydomonadales</taxon>
        <taxon>Tetrabaenaceae</taxon>
        <taxon>Tetrabaena</taxon>
    </lineage>
</organism>
<keyword evidence="2" id="KW-1185">Reference proteome</keyword>
<dbReference type="OrthoDB" id="528722at2759"/>